<name>A0ACB9L0R2_9MYRT</name>
<evidence type="ECO:0000313" key="2">
    <source>
        <dbReference type="Proteomes" id="UP001057402"/>
    </source>
</evidence>
<gene>
    <name evidence="1" type="ORF">MLD38_039025</name>
</gene>
<evidence type="ECO:0000313" key="1">
    <source>
        <dbReference type="EMBL" id="KAI4303385.1"/>
    </source>
</evidence>
<keyword evidence="2" id="KW-1185">Reference proteome</keyword>
<proteinExistence type="predicted"/>
<reference evidence="2" key="1">
    <citation type="journal article" date="2023" name="Front. Plant Sci.">
        <title>Chromosomal-level genome assembly of Melastoma candidum provides insights into trichome evolution.</title>
        <authorList>
            <person name="Zhong Y."/>
            <person name="Wu W."/>
            <person name="Sun C."/>
            <person name="Zou P."/>
            <person name="Liu Y."/>
            <person name="Dai S."/>
            <person name="Zhou R."/>
        </authorList>
    </citation>
    <scope>NUCLEOTIDE SEQUENCE [LARGE SCALE GENOMIC DNA]</scope>
</reference>
<dbReference type="EMBL" id="CM042891">
    <property type="protein sequence ID" value="KAI4303385.1"/>
    <property type="molecule type" value="Genomic_DNA"/>
</dbReference>
<accession>A0ACB9L0R2</accession>
<sequence length="326" mass="36009">MEVDWDLHAVVRGFSSHSHLPRQPLPSSPPPPPPPGSHLPMDQQSPLLDWQLPFEPARRSAFHELHDLYKPFFRKPLPVSLQDHPPLLSSSSSSSLFHRIKSEPSSLSHSHTTSSVCQSPRPPASQSSKSKKRKKNTLKKVCEVPAESVSSDVWAWRKYGQKPIKGSPFPRSYYRCSSSKGCLARKQVERNRSDPGMFIVTYTGEHNHPGPTHRNSLGGVSRQKQPSPASTPTSEITNSDSNVQQATSCSSQEEKKESAGEQEMEEEWEMLTGDDFFVGLEGLMGWGGGGSGDKEEEEQGRWDPRQTCFSFPYNNTAAVATAAGGS</sequence>
<dbReference type="Proteomes" id="UP001057402">
    <property type="component" value="Chromosome 12"/>
</dbReference>
<organism evidence="1 2">
    <name type="scientific">Melastoma candidum</name>
    <dbReference type="NCBI Taxonomy" id="119954"/>
    <lineage>
        <taxon>Eukaryota</taxon>
        <taxon>Viridiplantae</taxon>
        <taxon>Streptophyta</taxon>
        <taxon>Embryophyta</taxon>
        <taxon>Tracheophyta</taxon>
        <taxon>Spermatophyta</taxon>
        <taxon>Magnoliopsida</taxon>
        <taxon>eudicotyledons</taxon>
        <taxon>Gunneridae</taxon>
        <taxon>Pentapetalae</taxon>
        <taxon>rosids</taxon>
        <taxon>malvids</taxon>
        <taxon>Myrtales</taxon>
        <taxon>Melastomataceae</taxon>
        <taxon>Melastomatoideae</taxon>
        <taxon>Melastomateae</taxon>
        <taxon>Melastoma</taxon>
    </lineage>
</organism>
<comment type="caution">
    <text evidence="1">The sequence shown here is derived from an EMBL/GenBank/DDBJ whole genome shotgun (WGS) entry which is preliminary data.</text>
</comment>
<protein>
    <submittedName>
        <fullName evidence="1">Uncharacterized protein</fullName>
    </submittedName>
</protein>